<keyword evidence="5" id="KW-1185">Reference proteome</keyword>
<dbReference type="PROSITE" id="PS51406">
    <property type="entry name" value="FIBRINOGEN_C_2"/>
    <property type="match status" value="1"/>
</dbReference>
<dbReference type="EMBL" id="CAJPWZ010000936">
    <property type="protein sequence ID" value="CAG2204079.1"/>
    <property type="molecule type" value="Genomic_DNA"/>
</dbReference>
<proteinExistence type="predicted"/>
<feature type="chain" id="PRO_5035926488" evidence="2">
    <location>
        <begin position="23"/>
        <end position="316"/>
    </location>
</feature>
<dbReference type="CDD" id="cd00087">
    <property type="entry name" value="FReD"/>
    <property type="match status" value="1"/>
</dbReference>
<evidence type="ECO:0000313" key="4">
    <source>
        <dbReference type="EMBL" id="CAG2204079.1"/>
    </source>
</evidence>
<dbReference type="SUPFAM" id="SSF56496">
    <property type="entry name" value="Fibrinogen C-terminal domain-like"/>
    <property type="match status" value="1"/>
</dbReference>
<dbReference type="InterPro" id="IPR020837">
    <property type="entry name" value="Fibrinogen_CS"/>
</dbReference>
<feature type="domain" description="Fibrinogen C-terminal" evidence="3">
    <location>
        <begin position="124"/>
        <end position="316"/>
    </location>
</feature>
<dbReference type="AlphaFoldDB" id="A0A8S3RGA3"/>
<evidence type="ECO:0000259" key="3">
    <source>
        <dbReference type="PROSITE" id="PS51406"/>
    </source>
</evidence>
<feature type="signal peptide" evidence="2">
    <location>
        <begin position="1"/>
        <end position="22"/>
    </location>
</feature>
<name>A0A8S3RGA3_MYTED</name>
<sequence length="316" mass="36033">MHDRNFMWFLCIVVCFLYPVDGGTTCLSCSSVESVIDCTHLERCGNNEICFAHKYVTESKSELYDFGCTYQKLCVPGSSGSIFGKRLSEGHHIVCQTCCNDTDICNMKSSCVTNVANTSSTGHSTDSKLPRECDDLTNTTTGVHTIYPDGIRPTQVYCIMANNEKWTVIQRRFNGFVDFYQDWMNYKKGFGPAAGEYWLGNDNIHIISTTTGHKLSIYLEDFNKNFMYANYSYFHLGNELVYHNGRQFSTKDEDYNGHNCGVRVHGGWWYDYCATSNLNGPYLAGKATNTSAMFWYGWPSYFYSLKKTTMMIKRIS</sequence>
<dbReference type="PANTHER" id="PTHR19143">
    <property type="entry name" value="FIBRINOGEN/TENASCIN/ANGIOPOEITIN"/>
    <property type="match status" value="1"/>
</dbReference>
<protein>
    <submittedName>
        <fullName evidence="4">Ryncolin-2,Ryncolin-1,Ryncolin-3,Ficolin-2</fullName>
    </submittedName>
</protein>
<evidence type="ECO:0000256" key="1">
    <source>
        <dbReference type="ARBA" id="ARBA00023157"/>
    </source>
</evidence>
<dbReference type="InterPro" id="IPR050373">
    <property type="entry name" value="Fibrinogen_C-term_domain"/>
</dbReference>
<dbReference type="InterPro" id="IPR014716">
    <property type="entry name" value="Fibrinogen_a/b/g_C_1"/>
</dbReference>
<dbReference type="InterPro" id="IPR036056">
    <property type="entry name" value="Fibrinogen-like_C"/>
</dbReference>
<dbReference type="SMART" id="SM00186">
    <property type="entry name" value="FBG"/>
    <property type="match status" value="1"/>
</dbReference>
<keyword evidence="2" id="KW-0732">Signal</keyword>
<dbReference type="Pfam" id="PF00147">
    <property type="entry name" value="Fibrinogen_C"/>
    <property type="match status" value="2"/>
</dbReference>
<dbReference type="GO" id="GO:0005615">
    <property type="term" value="C:extracellular space"/>
    <property type="evidence" value="ECO:0007669"/>
    <property type="project" value="TreeGrafter"/>
</dbReference>
<dbReference type="Gene3D" id="3.90.215.10">
    <property type="entry name" value="Gamma Fibrinogen, chain A, domain 1"/>
    <property type="match status" value="1"/>
</dbReference>
<keyword evidence="1" id="KW-1015">Disulfide bond</keyword>
<organism evidence="4 5">
    <name type="scientific">Mytilus edulis</name>
    <name type="common">Blue mussel</name>
    <dbReference type="NCBI Taxonomy" id="6550"/>
    <lineage>
        <taxon>Eukaryota</taxon>
        <taxon>Metazoa</taxon>
        <taxon>Spiralia</taxon>
        <taxon>Lophotrochozoa</taxon>
        <taxon>Mollusca</taxon>
        <taxon>Bivalvia</taxon>
        <taxon>Autobranchia</taxon>
        <taxon>Pteriomorphia</taxon>
        <taxon>Mytilida</taxon>
        <taxon>Mytiloidea</taxon>
        <taxon>Mytilidae</taxon>
        <taxon>Mytilinae</taxon>
        <taxon>Mytilus</taxon>
    </lineage>
</organism>
<dbReference type="InterPro" id="IPR002181">
    <property type="entry name" value="Fibrinogen_a/b/g_C_dom"/>
</dbReference>
<gene>
    <name evidence="4" type="ORF">MEDL_18546</name>
</gene>
<reference evidence="4" key="1">
    <citation type="submission" date="2021-03" db="EMBL/GenBank/DDBJ databases">
        <authorList>
            <person name="Bekaert M."/>
        </authorList>
    </citation>
    <scope>NUCLEOTIDE SEQUENCE</scope>
</reference>
<dbReference type="PROSITE" id="PS00514">
    <property type="entry name" value="FIBRINOGEN_C_1"/>
    <property type="match status" value="1"/>
</dbReference>
<evidence type="ECO:0000313" key="5">
    <source>
        <dbReference type="Proteomes" id="UP000683360"/>
    </source>
</evidence>
<dbReference type="OrthoDB" id="6053454at2759"/>
<dbReference type="Proteomes" id="UP000683360">
    <property type="component" value="Unassembled WGS sequence"/>
</dbReference>
<accession>A0A8S3RGA3</accession>
<comment type="caution">
    <text evidence="4">The sequence shown here is derived from an EMBL/GenBank/DDBJ whole genome shotgun (WGS) entry which is preliminary data.</text>
</comment>
<evidence type="ECO:0000256" key="2">
    <source>
        <dbReference type="SAM" id="SignalP"/>
    </source>
</evidence>